<accession>E4WX78</accession>
<keyword evidence="8" id="KW-1185">Reference proteome</keyword>
<evidence type="ECO:0008006" key="9">
    <source>
        <dbReference type="Google" id="ProtNLM"/>
    </source>
</evidence>
<dbReference type="InterPro" id="IPR006603">
    <property type="entry name" value="PQ-loop_rpt"/>
</dbReference>
<dbReference type="GO" id="GO:0005768">
    <property type="term" value="C:endosome"/>
    <property type="evidence" value="ECO:0007669"/>
    <property type="project" value="TreeGrafter"/>
</dbReference>
<feature type="transmembrane region" description="Helical" evidence="5">
    <location>
        <begin position="141"/>
        <end position="162"/>
    </location>
</feature>
<dbReference type="EMBL" id="FN653018">
    <property type="protein sequence ID" value="CBY21970.1"/>
    <property type="molecule type" value="Genomic_DNA"/>
</dbReference>
<proteinExistence type="predicted"/>
<evidence type="ECO:0000256" key="1">
    <source>
        <dbReference type="ARBA" id="ARBA00004141"/>
    </source>
</evidence>
<reference evidence="6" key="1">
    <citation type="journal article" date="2010" name="Science">
        <title>Plasticity of animal genome architecture unmasked by rapid evolution of a pelagic tunicate.</title>
        <authorList>
            <person name="Denoeud F."/>
            <person name="Henriet S."/>
            <person name="Mungpakdee S."/>
            <person name="Aury J.M."/>
            <person name="Da Silva C."/>
            <person name="Brinkmann H."/>
            <person name="Mikhaleva J."/>
            <person name="Olsen L.C."/>
            <person name="Jubin C."/>
            <person name="Canestro C."/>
            <person name="Bouquet J.M."/>
            <person name="Danks G."/>
            <person name="Poulain J."/>
            <person name="Campsteijn C."/>
            <person name="Adamski M."/>
            <person name="Cross I."/>
            <person name="Yadetie F."/>
            <person name="Muffato M."/>
            <person name="Louis A."/>
            <person name="Butcher S."/>
            <person name="Tsagkogeorga G."/>
            <person name="Konrad A."/>
            <person name="Singh S."/>
            <person name="Jensen M.F."/>
            <person name="Cong E.H."/>
            <person name="Eikeseth-Otteraa H."/>
            <person name="Noel B."/>
            <person name="Anthouard V."/>
            <person name="Porcel B.M."/>
            <person name="Kachouri-Lafond R."/>
            <person name="Nishino A."/>
            <person name="Ugolini M."/>
            <person name="Chourrout P."/>
            <person name="Nishida H."/>
            <person name="Aasland R."/>
            <person name="Huzurbazar S."/>
            <person name="Westhof E."/>
            <person name="Delsuc F."/>
            <person name="Lehrach H."/>
            <person name="Reinhardt R."/>
            <person name="Weissenbach J."/>
            <person name="Roy S.W."/>
            <person name="Artiguenave F."/>
            <person name="Postlethwait J.H."/>
            <person name="Manak J.R."/>
            <person name="Thompson E.M."/>
            <person name="Jaillon O."/>
            <person name="Du Pasquier L."/>
            <person name="Boudinot P."/>
            <person name="Liberles D.A."/>
            <person name="Volff J.N."/>
            <person name="Philippe H."/>
            <person name="Lenhard B."/>
            <person name="Roest Crollius H."/>
            <person name="Wincker P."/>
            <person name="Chourrout D."/>
        </authorList>
    </citation>
    <scope>NUCLEOTIDE SEQUENCE [LARGE SCALE GENOMIC DNA]</scope>
</reference>
<dbReference type="OrthoDB" id="292213at2759"/>
<dbReference type="GO" id="GO:0005829">
    <property type="term" value="C:cytosol"/>
    <property type="evidence" value="ECO:0007669"/>
    <property type="project" value="GOC"/>
</dbReference>
<dbReference type="FunFam" id="1.20.1280.290:FF:000005">
    <property type="entry name" value="PQ-loop repeat-containing protein 1"/>
    <property type="match status" value="1"/>
</dbReference>
<evidence type="ECO:0000256" key="2">
    <source>
        <dbReference type="ARBA" id="ARBA00022692"/>
    </source>
</evidence>
<evidence type="ECO:0000313" key="7">
    <source>
        <dbReference type="EMBL" id="CBY36429.1"/>
    </source>
</evidence>
<protein>
    <recommendedName>
        <fullName evidence="9">PQ-loop repeat-containing protein 1</fullName>
    </recommendedName>
</protein>
<dbReference type="Pfam" id="PF04193">
    <property type="entry name" value="PQ-loop"/>
    <property type="match status" value="2"/>
</dbReference>
<feature type="transmembrane region" description="Helical" evidence="5">
    <location>
        <begin position="108"/>
        <end position="135"/>
    </location>
</feature>
<evidence type="ECO:0000256" key="3">
    <source>
        <dbReference type="ARBA" id="ARBA00022989"/>
    </source>
</evidence>
<keyword evidence="4 5" id="KW-0472">Membrane</keyword>
<dbReference type="GO" id="GO:0042147">
    <property type="term" value="P:retrograde transport, endosome to Golgi"/>
    <property type="evidence" value="ECO:0007669"/>
    <property type="project" value="TreeGrafter"/>
</dbReference>
<dbReference type="PANTHER" id="PTHR14856">
    <property type="entry name" value="PQ-LOOP REPEAT-CONTAINING PROTEIN 1-LIKE PROTEIN"/>
    <property type="match status" value="1"/>
</dbReference>
<dbReference type="AlphaFoldDB" id="E4WX78"/>
<evidence type="ECO:0000256" key="4">
    <source>
        <dbReference type="ARBA" id="ARBA00023136"/>
    </source>
</evidence>
<dbReference type="InterPro" id="IPR052241">
    <property type="entry name" value="SLC66/Scramblase_ANY1"/>
</dbReference>
<name>E4WX78_OIKDI</name>
<feature type="transmembrane region" description="Helical" evidence="5">
    <location>
        <begin position="67"/>
        <end position="87"/>
    </location>
</feature>
<evidence type="ECO:0000313" key="8">
    <source>
        <dbReference type="Proteomes" id="UP000001307"/>
    </source>
</evidence>
<evidence type="ECO:0000313" key="6">
    <source>
        <dbReference type="EMBL" id="CBY21970.1"/>
    </source>
</evidence>
<evidence type="ECO:0000256" key="5">
    <source>
        <dbReference type="SAM" id="Phobius"/>
    </source>
</evidence>
<dbReference type="EMBL" id="FN654775">
    <property type="protein sequence ID" value="CBY36429.1"/>
    <property type="molecule type" value="Genomic_DNA"/>
</dbReference>
<feature type="transmembrane region" description="Helical" evidence="5">
    <location>
        <begin position="200"/>
        <end position="222"/>
    </location>
</feature>
<keyword evidence="2 5" id="KW-0812">Transmembrane</keyword>
<gene>
    <name evidence="6" type="ORF">GSOID_T00011507001</name>
    <name evidence="7" type="ORF">GSOID_T00029435001</name>
</gene>
<dbReference type="PANTHER" id="PTHR14856:SF9">
    <property type="entry name" value="PQ-LOOP REPEAT-CONTAINING PROTEIN 1"/>
    <property type="match status" value="1"/>
</dbReference>
<comment type="subcellular location">
    <subcellularLocation>
        <location evidence="1">Membrane</location>
        <topology evidence="1">Multi-pass membrane protein</topology>
    </subcellularLocation>
</comment>
<dbReference type="InParanoid" id="E4WX78"/>
<dbReference type="GO" id="GO:0016020">
    <property type="term" value="C:membrane"/>
    <property type="evidence" value="ECO:0007669"/>
    <property type="project" value="UniProtKB-SubCell"/>
</dbReference>
<dbReference type="SMART" id="SM00679">
    <property type="entry name" value="CTNS"/>
    <property type="match status" value="1"/>
</dbReference>
<dbReference type="Proteomes" id="UP000011014">
    <property type="component" value="Unassembled WGS sequence"/>
</dbReference>
<sequence>MSIVSFLLRFLPDVFMVFGGALPYLPQYQQIRETRTTGSFSKHVCLVLLIANSLRIFFRVGEIYETALILQAVVMIFAMFALVELVVRVNHSKGRSERFMGDMKPEDFWNWSFFVDYLQFIVLFWIVTAFITYIFLHSPTYFSVLGFLALGTEAFLATPQLWNNYQNKSTTGMSMFMVMGWLIGDIFKTGYFIFLNQPFQFVLCGSLQVTVDCLIICQVFYYKSSSKMTVDPEDLTAVRREKAA</sequence>
<dbReference type="GO" id="GO:0005802">
    <property type="term" value="C:trans-Golgi network"/>
    <property type="evidence" value="ECO:0007669"/>
    <property type="project" value="TreeGrafter"/>
</dbReference>
<keyword evidence="3 5" id="KW-1133">Transmembrane helix</keyword>
<dbReference type="Gene3D" id="1.20.1280.290">
    <property type="match status" value="1"/>
</dbReference>
<dbReference type="Proteomes" id="UP000001307">
    <property type="component" value="Unassembled WGS sequence"/>
</dbReference>
<organism evidence="6">
    <name type="scientific">Oikopleura dioica</name>
    <name type="common">Tunicate</name>
    <dbReference type="NCBI Taxonomy" id="34765"/>
    <lineage>
        <taxon>Eukaryota</taxon>
        <taxon>Metazoa</taxon>
        <taxon>Chordata</taxon>
        <taxon>Tunicata</taxon>
        <taxon>Appendicularia</taxon>
        <taxon>Copelata</taxon>
        <taxon>Oikopleuridae</taxon>
        <taxon>Oikopleura</taxon>
    </lineage>
</organism>
<feature type="transmembrane region" description="Helical" evidence="5">
    <location>
        <begin position="174"/>
        <end position="194"/>
    </location>
</feature>
<dbReference type="GO" id="GO:0045332">
    <property type="term" value="P:phospholipid translocation"/>
    <property type="evidence" value="ECO:0007669"/>
    <property type="project" value="TreeGrafter"/>
</dbReference>